<organism evidence="2 3">
    <name type="scientific">Nocardioides mesophilus</name>
    <dbReference type="NCBI Taxonomy" id="433659"/>
    <lineage>
        <taxon>Bacteria</taxon>
        <taxon>Bacillati</taxon>
        <taxon>Actinomycetota</taxon>
        <taxon>Actinomycetes</taxon>
        <taxon>Propionibacteriales</taxon>
        <taxon>Nocardioidaceae</taxon>
        <taxon>Nocardioides</taxon>
    </lineage>
</organism>
<dbReference type="EMBL" id="CP060713">
    <property type="protein sequence ID" value="QNN52494.1"/>
    <property type="molecule type" value="Genomic_DNA"/>
</dbReference>
<name>A0A7G9RA69_9ACTN</name>
<dbReference type="AlphaFoldDB" id="A0A7G9RA69"/>
<evidence type="ECO:0000313" key="3">
    <source>
        <dbReference type="Proteomes" id="UP000515947"/>
    </source>
</evidence>
<dbReference type="KEGG" id="nmes:H9L09_18800"/>
<proteinExistence type="predicted"/>
<accession>A0A7G9RA69</accession>
<keyword evidence="3" id="KW-1185">Reference proteome</keyword>
<feature type="region of interest" description="Disordered" evidence="1">
    <location>
        <begin position="1"/>
        <end position="52"/>
    </location>
</feature>
<evidence type="ECO:0000256" key="1">
    <source>
        <dbReference type="SAM" id="MobiDB-lite"/>
    </source>
</evidence>
<evidence type="ECO:0000313" key="2">
    <source>
        <dbReference type="EMBL" id="QNN52494.1"/>
    </source>
</evidence>
<feature type="compositionally biased region" description="Polar residues" evidence="1">
    <location>
        <begin position="43"/>
        <end position="52"/>
    </location>
</feature>
<reference evidence="2 3" key="1">
    <citation type="submission" date="2020-08" db="EMBL/GenBank/DDBJ databases">
        <title>Genome sequence of Nocardioides mesophilus KACC 16243T.</title>
        <authorList>
            <person name="Hyun D.-W."/>
            <person name="Bae J.-W."/>
        </authorList>
    </citation>
    <scope>NUCLEOTIDE SEQUENCE [LARGE SCALE GENOMIC DNA]</scope>
    <source>
        <strain evidence="2 3">KACC 16243</strain>
    </source>
</reference>
<sequence length="52" mass="5185">MKRHPEVPASATTVEQPAHSTVGLVGPGPSGSAGAPQFPHPSGPTSSGRLQK</sequence>
<protein>
    <submittedName>
        <fullName evidence="2">Uncharacterized protein</fullName>
    </submittedName>
</protein>
<gene>
    <name evidence="2" type="ORF">H9L09_18800</name>
</gene>
<feature type="compositionally biased region" description="Polar residues" evidence="1">
    <location>
        <begin position="10"/>
        <end position="19"/>
    </location>
</feature>
<dbReference type="RefSeq" id="WP_187578336.1">
    <property type="nucleotide sequence ID" value="NZ_CP060713.1"/>
</dbReference>
<dbReference type="Proteomes" id="UP000515947">
    <property type="component" value="Chromosome"/>
</dbReference>